<comment type="similarity">
    <text evidence="2 9">Belongs to the iron/ascorbate-dependent oxidoreductase family.</text>
</comment>
<name>A0A371HEI1_MUCPR</name>
<reference evidence="11" key="1">
    <citation type="submission" date="2018-05" db="EMBL/GenBank/DDBJ databases">
        <title>Draft genome of Mucuna pruriens seed.</title>
        <authorList>
            <person name="Nnadi N.E."/>
            <person name="Vos R."/>
            <person name="Hasami M.H."/>
            <person name="Devisetty U.K."/>
            <person name="Aguiy J.C."/>
        </authorList>
    </citation>
    <scope>NUCLEOTIDE SEQUENCE [LARGE SCALE GENOMIC DNA]</scope>
    <source>
        <strain evidence="11">JCA_2017</strain>
    </source>
</reference>
<dbReference type="FunFam" id="2.60.120.330:FF:000007">
    <property type="entry name" value="Protein DMR6-like oxygenase 2"/>
    <property type="match status" value="1"/>
</dbReference>
<organism evidence="11 12">
    <name type="scientific">Mucuna pruriens</name>
    <name type="common">Velvet bean</name>
    <name type="synonym">Dolichos pruriens</name>
    <dbReference type="NCBI Taxonomy" id="157652"/>
    <lineage>
        <taxon>Eukaryota</taxon>
        <taxon>Viridiplantae</taxon>
        <taxon>Streptophyta</taxon>
        <taxon>Embryophyta</taxon>
        <taxon>Tracheophyta</taxon>
        <taxon>Spermatophyta</taxon>
        <taxon>Magnoliopsida</taxon>
        <taxon>eudicotyledons</taxon>
        <taxon>Gunneridae</taxon>
        <taxon>Pentapetalae</taxon>
        <taxon>rosids</taxon>
        <taxon>fabids</taxon>
        <taxon>Fabales</taxon>
        <taxon>Fabaceae</taxon>
        <taxon>Papilionoideae</taxon>
        <taxon>50 kb inversion clade</taxon>
        <taxon>NPAAA clade</taxon>
        <taxon>indigoferoid/millettioid clade</taxon>
        <taxon>Phaseoleae</taxon>
        <taxon>Mucuna</taxon>
    </lineage>
</organism>
<evidence type="ECO:0000256" key="2">
    <source>
        <dbReference type="ARBA" id="ARBA00008056"/>
    </source>
</evidence>
<dbReference type="Pfam" id="PF03171">
    <property type="entry name" value="2OG-FeII_Oxy"/>
    <property type="match status" value="1"/>
</dbReference>
<dbReference type="GO" id="GO:0046872">
    <property type="term" value="F:metal ion binding"/>
    <property type="evidence" value="ECO:0007669"/>
    <property type="project" value="UniProtKB-KW"/>
</dbReference>
<dbReference type="PANTHER" id="PTHR47991">
    <property type="entry name" value="OXOGLUTARATE/IRON-DEPENDENT DIOXYGENASE"/>
    <property type="match status" value="1"/>
</dbReference>
<keyword evidence="5" id="KW-0223">Dioxygenase</keyword>
<keyword evidence="12" id="KW-1185">Reference proteome</keyword>
<evidence type="ECO:0000256" key="5">
    <source>
        <dbReference type="ARBA" id="ARBA00022964"/>
    </source>
</evidence>
<evidence type="ECO:0000256" key="7">
    <source>
        <dbReference type="ARBA" id="ARBA00023004"/>
    </source>
</evidence>
<evidence type="ECO:0000256" key="6">
    <source>
        <dbReference type="ARBA" id="ARBA00023002"/>
    </source>
</evidence>
<protein>
    <submittedName>
        <fullName evidence="11">Protein DOWNY MILDEW RESISTANCE 6</fullName>
    </submittedName>
</protein>
<sequence length="341" mass="38418">MNKLLSNGFKVGSLPEDYIFPPESRPGNVKIPFSSNIPVIDLSEEHNADRTNTIHKIIQAAQEFGFFQVMNHGISVNEMNEVRSVFKELFEMAAEEKEKLCSDDPSKTCKMITSNVNYATEKVHLWRDNFRHPCHPLEKWQHLWPQNPTKYRECVGAFSVEVKKLASRILSLIGEGLGLKSGYFEKDLAGSMTLSINHYPPCPEPSLTLGIVKHSDPNLITILLQDDVCGLQVLKDGKWMAVEPIPNAFVVNIGYQLQIISNGKLLSAEHRAVTNSRDARTSAAFFVAPSDDCIIEPAQGLTNEHHPPIFKSFKYKDFFSYYFAKNGDTDLVLKSFQALKN</sequence>
<feature type="domain" description="Fe2OG dioxygenase" evidence="10">
    <location>
        <begin position="190"/>
        <end position="289"/>
    </location>
</feature>
<keyword evidence="3 9" id="KW-0479">Metal-binding</keyword>
<dbReference type="Proteomes" id="UP000257109">
    <property type="component" value="Unassembled WGS sequence"/>
</dbReference>
<dbReference type="InterPro" id="IPR050295">
    <property type="entry name" value="Plant_2OG-oxidoreductases"/>
</dbReference>
<comment type="cofactor">
    <cofactor evidence="1">
        <name>L-ascorbate</name>
        <dbReference type="ChEBI" id="CHEBI:38290"/>
    </cofactor>
</comment>
<accession>A0A371HEI1</accession>
<proteinExistence type="inferred from homology"/>
<dbReference type="EMBL" id="QJKJ01002819">
    <property type="protein sequence ID" value="RDY01182.1"/>
    <property type="molecule type" value="Genomic_DNA"/>
</dbReference>
<dbReference type="InterPro" id="IPR005123">
    <property type="entry name" value="Oxoglu/Fe-dep_dioxygenase_dom"/>
</dbReference>
<evidence type="ECO:0000259" key="10">
    <source>
        <dbReference type="PROSITE" id="PS51471"/>
    </source>
</evidence>
<gene>
    <name evidence="11" type="primary">DMR6</name>
    <name evidence="11" type="ORF">CR513_15526</name>
</gene>
<keyword evidence="7 9" id="KW-0408">Iron</keyword>
<evidence type="ECO:0000256" key="8">
    <source>
        <dbReference type="ARBA" id="ARBA00052233"/>
    </source>
</evidence>
<dbReference type="OrthoDB" id="406156at2759"/>
<evidence type="ECO:0000256" key="3">
    <source>
        <dbReference type="ARBA" id="ARBA00022723"/>
    </source>
</evidence>
<dbReference type="GO" id="GO:0051213">
    <property type="term" value="F:dioxygenase activity"/>
    <property type="evidence" value="ECO:0007669"/>
    <property type="project" value="UniProtKB-KW"/>
</dbReference>
<feature type="non-terminal residue" evidence="11">
    <location>
        <position position="1"/>
    </location>
</feature>
<evidence type="ECO:0000256" key="1">
    <source>
        <dbReference type="ARBA" id="ARBA00001961"/>
    </source>
</evidence>
<dbReference type="SUPFAM" id="SSF51197">
    <property type="entry name" value="Clavaminate synthase-like"/>
    <property type="match status" value="1"/>
</dbReference>
<dbReference type="Gene3D" id="2.60.120.330">
    <property type="entry name" value="B-lactam Antibiotic, Isopenicillin N Synthase, Chain"/>
    <property type="match status" value="1"/>
</dbReference>
<keyword evidence="6 9" id="KW-0560">Oxidoreductase</keyword>
<keyword evidence="4" id="KW-0847">Vitamin C</keyword>
<dbReference type="GO" id="GO:0002229">
    <property type="term" value="P:defense response to oomycetes"/>
    <property type="evidence" value="ECO:0007669"/>
    <property type="project" value="UniProtKB-ARBA"/>
</dbReference>
<comment type="caution">
    <text evidence="11">The sequence shown here is derived from an EMBL/GenBank/DDBJ whole genome shotgun (WGS) entry which is preliminary data.</text>
</comment>
<evidence type="ECO:0000313" key="11">
    <source>
        <dbReference type="EMBL" id="RDY01182.1"/>
    </source>
</evidence>
<dbReference type="AlphaFoldDB" id="A0A371HEI1"/>
<dbReference type="InterPro" id="IPR026992">
    <property type="entry name" value="DIOX_N"/>
</dbReference>
<evidence type="ECO:0000256" key="9">
    <source>
        <dbReference type="RuleBase" id="RU003682"/>
    </source>
</evidence>
<dbReference type="InterPro" id="IPR044861">
    <property type="entry name" value="IPNS-like_FE2OG_OXY"/>
</dbReference>
<evidence type="ECO:0000256" key="4">
    <source>
        <dbReference type="ARBA" id="ARBA00022896"/>
    </source>
</evidence>
<evidence type="ECO:0000313" key="12">
    <source>
        <dbReference type="Proteomes" id="UP000257109"/>
    </source>
</evidence>
<comment type="catalytic activity">
    <reaction evidence="8">
        <text>salicylate + NADH + O2 + H(+) = 2,3-dihydroxybenzoate + NAD(+) + H2O</text>
        <dbReference type="Rhea" id="RHEA:51792"/>
        <dbReference type="ChEBI" id="CHEBI:15377"/>
        <dbReference type="ChEBI" id="CHEBI:15378"/>
        <dbReference type="ChEBI" id="CHEBI:15379"/>
        <dbReference type="ChEBI" id="CHEBI:30762"/>
        <dbReference type="ChEBI" id="CHEBI:36654"/>
        <dbReference type="ChEBI" id="CHEBI:57540"/>
        <dbReference type="ChEBI" id="CHEBI:57945"/>
    </reaction>
</comment>
<dbReference type="PROSITE" id="PS51471">
    <property type="entry name" value="FE2OG_OXY"/>
    <property type="match status" value="1"/>
</dbReference>
<dbReference type="Pfam" id="PF14226">
    <property type="entry name" value="DIOX_N"/>
    <property type="match status" value="1"/>
</dbReference>
<dbReference type="InterPro" id="IPR027443">
    <property type="entry name" value="IPNS-like_sf"/>
</dbReference>
<dbReference type="GO" id="GO:0031418">
    <property type="term" value="F:L-ascorbic acid binding"/>
    <property type="evidence" value="ECO:0007669"/>
    <property type="project" value="UniProtKB-KW"/>
</dbReference>